<dbReference type="OrthoDB" id="190887at2"/>
<protein>
    <recommendedName>
        <fullName evidence="4">Porin</fullName>
    </recommendedName>
</protein>
<evidence type="ECO:0008006" key="4">
    <source>
        <dbReference type="Google" id="ProtNLM"/>
    </source>
</evidence>
<sequence>MFDSKYKKLLLASSLLTASSAAFAGYEIKLTENDKLTFGGYIKIDSRYVDGDVAYRDFWIGDGAALEEDASQFKIFANETRFNTKYVHGDVTGFIEMDFNGGGGNEIISNSANPRIRHAFINYQDLTVGQTWSTFMNTSAIPEAADFAGATTGLVFIRQGQVRYNMGNFQLSLENPETWGGDTSNDKLPDLVARYNFKDDWGNVSVSALARQLNTLSGEQESAFGMSVAGLVKTTGKDDLRFQFHKGELGRYVGAAAAKDVYDNEVEDLTSVLIAYRHFWTDTLRSSVLYGKVEGDVSERERTQWGVNVFQNLTKDLVVGFEVGNFCMDEQDKDSNYVQATLRFAL</sequence>
<evidence type="ECO:0000313" key="2">
    <source>
        <dbReference type="EMBL" id="GEK54119.1"/>
    </source>
</evidence>
<gene>
    <name evidence="2" type="ORF">PES01_09640</name>
</gene>
<evidence type="ECO:0000313" key="3">
    <source>
        <dbReference type="Proteomes" id="UP000321419"/>
    </source>
</evidence>
<proteinExistence type="predicted"/>
<dbReference type="Pfam" id="PF19577">
    <property type="entry name" value="DcaP"/>
    <property type="match status" value="1"/>
</dbReference>
<comment type="caution">
    <text evidence="2">The sequence shown here is derived from an EMBL/GenBank/DDBJ whole genome shotgun (WGS) entry which is preliminary data.</text>
</comment>
<reference evidence="2 3" key="1">
    <citation type="submission" date="2019-07" db="EMBL/GenBank/DDBJ databases">
        <title>Whole genome shotgun sequence of Pseudoalteromonas espejiana NBRC 102222.</title>
        <authorList>
            <person name="Hosoyama A."/>
            <person name="Uohara A."/>
            <person name="Ohji S."/>
            <person name="Ichikawa N."/>
        </authorList>
    </citation>
    <scope>NUCLEOTIDE SEQUENCE [LARGE SCALE GENOMIC DNA]</scope>
    <source>
        <strain evidence="2 3">NBRC 102222</strain>
    </source>
</reference>
<dbReference type="RefSeq" id="WP_089348521.1">
    <property type="nucleotide sequence ID" value="NZ_BJUM01000007.1"/>
</dbReference>
<dbReference type="InterPro" id="IPR045748">
    <property type="entry name" value="DcaP"/>
</dbReference>
<feature type="signal peptide" evidence="1">
    <location>
        <begin position="1"/>
        <end position="24"/>
    </location>
</feature>
<feature type="chain" id="PRO_5021974729" description="Porin" evidence="1">
    <location>
        <begin position="25"/>
        <end position="346"/>
    </location>
</feature>
<keyword evidence="1" id="KW-0732">Signal</keyword>
<organism evidence="2 3">
    <name type="scientific">Pseudoalteromonas espejiana</name>
    <dbReference type="NCBI Taxonomy" id="28107"/>
    <lineage>
        <taxon>Bacteria</taxon>
        <taxon>Pseudomonadati</taxon>
        <taxon>Pseudomonadota</taxon>
        <taxon>Gammaproteobacteria</taxon>
        <taxon>Alteromonadales</taxon>
        <taxon>Pseudoalteromonadaceae</taxon>
        <taxon>Pseudoalteromonas</taxon>
    </lineage>
</organism>
<dbReference type="Proteomes" id="UP000321419">
    <property type="component" value="Unassembled WGS sequence"/>
</dbReference>
<evidence type="ECO:0000256" key="1">
    <source>
        <dbReference type="SAM" id="SignalP"/>
    </source>
</evidence>
<dbReference type="SUPFAM" id="SSF56935">
    <property type="entry name" value="Porins"/>
    <property type="match status" value="1"/>
</dbReference>
<name>A0A510XSW7_9GAMM</name>
<dbReference type="EMBL" id="BJUM01000007">
    <property type="protein sequence ID" value="GEK54119.1"/>
    <property type="molecule type" value="Genomic_DNA"/>
</dbReference>
<accession>A0A510XSW7</accession>
<dbReference type="AlphaFoldDB" id="A0A510XSW7"/>
<keyword evidence="3" id="KW-1185">Reference proteome</keyword>